<dbReference type="AlphaFoldDB" id="A0A1A7WF38"/>
<accession>A0A1A7WF38</accession>
<feature type="non-terminal residue" evidence="2">
    <location>
        <position position="1"/>
    </location>
</feature>
<keyword evidence="1" id="KW-0472">Membrane</keyword>
<dbReference type="EMBL" id="HADW01002749">
    <property type="protein sequence ID" value="SBP04149.1"/>
    <property type="molecule type" value="Transcribed_RNA"/>
</dbReference>
<keyword evidence="1" id="KW-0812">Transmembrane</keyword>
<gene>
    <name evidence="2" type="primary">Nfu_g_1_009238</name>
</gene>
<proteinExistence type="predicted"/>
<feature type="transmembrane region" description="Helical" evidence="1">
    <location>
        <begin position="34"/>
        <end position="51"/>
    </location>
</feature>
<reference evidence="2" key="2">
    <citation type="submission" date="2016-06" db="EMBL/GenBank/DDBJ databases">
        <title>The genome of a short-lived fish provides insights into sex chromosome evolution and the genetic control of aging.</title>
        <authorList>
            <person name="Reichwald K."/>
            <person name="Felder M."/>
            <person name="Petzold A."/>
            <person name="Koch P."/>
            <person name="Groth M."/>
            <person name="Platzer M."/>
        </authorList>
    </citation>
    <scope>NUCLEOTIDE SEQUENCE</scope>
    <source>
        <tissue evidence="2">Brain</tissue>
    </source>
</reference>
<evidence type="ECO:0000256" key="1">
    <source>
        <dbReference type="SAM" id="Phobius"/>
    </source>
</evidence>
<name>A0A1A7WF38_9TELE</name>
<keyword evidence="1" id="KW-1133">Transmembrane helix</keyword>
<protein>
    <submittedName>
        <fullName evidence="2">Uncharacterized protein</fullName>
    </submittedName>
</protein>
<feature type="non-terminal residue" evidence="2">
    <location>
        <position position="79"/>
    </location>
</feature>
<sequence length="79" mass="8972">RADVHSGFSSLLSLQRHYSLTFTSRLRHDANRKANFFFFLLLVFLLTICKLEKLTAPKIANSCNAGIRSPPRTPAPQNR</sequence>
<organism evidence="2">
    <name type="scientific">Iconisemion striatum</name>
    <dbReference type="NCBI Taxonomy" id="60296"/>
    <lineage>
        <taxon>Eukaryota</taxon>
        <taxon>Metazoa</taxon>
        <taxon>Chordata</taxon>
        <taxon>Craniata</taxon>
        <taxon>Vertebrata</taxon>
        <taxon>Euteleostomi</taxon>
        <taxon>Actinopterygii</taxon>
        <taxon>Neopterygii</taxon>
        <taxon>Teleostei</taxon>
        <taxon>Neoteleostei</taxon>
        <taxon>Acanthomorphata</taxon>
        <taxon>Ovalentaria</taxon>
        <taxon>Atherinomorphae</taxon>
        <taxon>Cyprinodontiformes</taxon>
        <taxon>Nothobranchiidae</taxon>
        <taxon>Iconisemion</taxon>
    </lineage>
</organism>
<evidence type="ECO:0000313" key="2">
    <source>
        <dbReference type="EMBL" id="SBP04149.1"/>
    </source>
</evidence>
<reference evidence="2" key="1">
    <citation type="submission" date="2016-05" db="EMBL/GenBank/DDBJ databases">
        <authorList>
            <person name="Lavstsen T."/>
            <person name="Jespersen J.S."/>
        </authorList>
    </citation>
    <scope>NUCLEOTIDE SEQUENCE</scope>
    <source>
        <tissue evidence="2">Brain</tissue>
    </source>
</reference>